<evidence type="ECO:0000313" key="2">
    <source>
        <dbReference type="Proteomes" id="UP001320706"/>
    </source>
</evidence>
<accession>A0ACC3SJP7</accession>
<dbReference type="Proteomes" id="UP001320706">
    <property type="component" value="Unassembled WGS sequence"/>
</dbReference>
<name>A0ACC3SJP7_9PEZI</name>
<comment type="caution">
    <text evidence="1">The sequence shown here is derived from an EMBL/GenBank/DDBJ whole genome shotgun (WGS) entry which is preliminary data.</text>
</comment>
<proteinExistence type="predicted"/>
<evidence type="ECO:0000313" key="1">
    <source>
        <dbReference type="EMBL" id="KAK8213379.1"/>
    </source>
</evidence>
<sequence length="393" mass="42625">MLSWLTGSHNAPVGQADDISYIDAPGTPAPVFAVRAFKHAIWGTPQQASDSNPTPAQKTAKEANARDGRNSRSIQAQKPGQSEEGLLAVPTIQGSPSKPAGILLTPGTLRRNKTVTFGAQVKNNEGKAGSRPHKSGTPKDIPGKFPSPSKNATMGMDFSLEPLQSSQTRTRLTEKLHEAREVSNKLDPKLPARAKDDTDITLDVMEPRSQSGRYWKQEYESDTAIASVSQLRAQLTLPHGKSLPDEKQSVDIWADMAYSSPLVVNASEKGNDAMSPQQSPLRQRDINTLDVPSSKPTPAFKPQHEDQRTPQKRSESARKQAEIDQTRTLLDTSMDLPIPSPEPAKPLAKPGQMPQPLEAAKSKALDALDADRVANARRKIAERKAARARQAAA</sequence>
<keyword evidence="2" id="KW-1185">Reference proteome</keyword>
<dbReference type="EMBL" id="JAMKPW020000011">
    <property type="protein sequence ID" value="KAK8213379.1"/>
    <property type="molecule type" value="Genomic_DNA"/>
</dbReference>
<protein>
    <submittedName>
        <fullName evidence="1">Uncharacterized protein</fullName>
    </submittedName>
</protein>
<gene>
    <name evidence="1" type="ORF">M8818_002678</name>
</gene>
<reference evidence="1" key="1">
    <citation type="submission" date="2024-02" db="EMBL/GenBank/DDBJ databases">
        <title>Metagenome Assembled Genome of Zalaria obscura JY119.</title>
        <authorList>
            <person name="Vighnesh L."/>
            <person name="Jagadeeshwari U."/>
            <person name="Venkata Ramana C."/>
            <person name="Sasikala C."/>
        </authorList>
    </citation>
    <scope>NUCLEOTIDE SEQUENCE</scope>
    <source>
        <strain evidence="1">JY119</strain>
    </source>
</reference>
<organism evidence="1 2">
    <name type="scientific">Zalaria obscura</name>
    <dbReference type="NCBI Taxonomy" id="2024903"/>
    <lineage>
        <taxon>Eukaryota</taxon>
        <taxon>Fungi</taxon>
        <taxon>Dikarya</taxon>
        <taxon>Ascomycota</taxon>
        <taxon>Pezizomycotina</taxon>
        <taxon>Dothideomycetes</taxon>
        <taxon>Dothideomycetidae</taxon>
        <taxon>Dothideales</taxon>
        <taxon>Zalariaceae</taxon>
        <taxon>Zalaria</taxon>
    </lineage>
</organism>